<accession>A0A3D8I618</accession>
<organism evidence="1 2">
    <name type="scientific">Helicobacter didelphidarum</name>
    <dbReference type="NCBI Taxonomy" id="2040648"/>
    <lineage>
        <taxon>Bacteria</taxon>
        <taxon>Pseudomonadati</taxon>
        <taxon>Campylobacterota</taxon>
        <taxon>Epsilonproteobacteria</taxon>
        <taxon>Campylobacterales</taxon>
        <taxon>Helicobacteraceae</taxon>
        <taxon>Helicobacter</taxon>
    </lineage>
</organism>
<evidence type="ECO:0000313" key="1">
    <source>
        <dbReference type="EMBL" id="RDU60415.1"/>
    </source>
</evidence>
<sequence length="92" mass="9906">MPNDNTPPNQDTKPLIDDKTIIFTSLSGYLAFSGNLVVEITEHVLKQPTKYLSWGIYIHNGVVSGITKSASTNDTKRIGATLAMEIGAEKAG</sequence>
<protein>
    <submittedName>
        <fullName evidence="1">Uncharacterized protein</fullName>
    </submittedName>
</protein>
<dbReference type="RefSeq" id="WP_147290043.1">
    <property type="nucleotide sequence ID" value="NZ_NXLQ01000088.1"/>
</dbReference>
<dbReference type="Proteomes" id="UP000256379">
    <property type="component" value="Unassembled WGS sequence"/>
</dbReference>
<comment type="caution">
    <text evidence="1">The sequence shown here is derived from an EMBL/GenBank/DDBJ whole genome shotgun (WGS) entry which is preliminary data.</text>
</comment>
<dbReference type="EMBL" id="NXLQ01000088">
    <property type="protein sequence ID" value="RDU60415.1"/>
    <property type="molecule type" value="Genomic_DNA"/>
</dbReference>
<name>A0A3D8I618_9HELI</name>
<dbReference type="AlphaFoldDB" id="A0A3D8I618"/>
<proteinExistence type="predicted"/>
<evidence type="ECO:0000313" key="2">
    <source>
        <dbReference type="Proteomes" id="UP000256379"/>
    </source>
</evidence>
<feature type="non-terminal residue" evidence="1">
    <location>
        <position position="92"/>
    </location>
</feature>
<gene>
    <name evidence="1" type="ORF">CQA53_10875</name>
</gene>
<keyword evidence="2" id="KW-1185">Reference proteome</keyword>
<reference evidence="1 2" key="1">
    <citation type="submission" date="2018-04" db="EMBL/GenBank/DDBJ databases">
        <title>Novel Campyloabacter and Helicobacter Species and Strains.</title>
        <authorList>
            <person name="Mannion A.J."/>
            <person name="Shen Z."/>
            <person name="Fox J.G."/>
        </authorList>
    </citation>
    <scope>NUCLEOTIDE SEQUENCE [LARGE SCALE GENOMIC DNA]</scope>
    <source>
        <strain evidence="1 2">MIT 17-337</strain>
    </source>
</reference>